<reference evidence="2" key="1">
    <citation type="submission" date="2018-05" db="EMBL/GenBank/DDBJ databases">
        <authorList>
            <person name="Lanie J.A."/>
            <person name="Ng W.-L."/>
            <person name="Kazmierczak K.M."/>
            <person name="Andrzejewski T.M."/>
            <person name="Davidsen T.M."/>
            <person name="Wayne K.J."/>
            <person name="Tettelin H."/>
            <person name="Glass J.I."/>
            <person name="Rusch D."/>
            <person name="Podicherti R."/>
            <person name="Tsui H.-C.T."/>
            <person name="Winkler M.E."/>
        </authorList>
    </citation>
    <scope>NUCLEOTIDE SEQUENCE</scope>
</reference>
<proteinExistence type="predicted"/>
<dbReference type="Pfam" id="PF03050">
    <property type="entry name" value="DDE_Tnp_IS66"/>
    <property type="match status" value="1"/>
</dbReference>
<evidence type="ECO:0000259" key="1">
    <source>
        <dbReference type="Pfam" id="PF03050"/>
    </source>
</evidence>
<protein>
    <recommendedName>
        <fullName evidence="1">Transposase IS66 central domain-containing protein</fullName>
    </recommendedName>
</protein>
<dbReference type="PANTHER" id="PTHR33678">
    <property type="entry name" value="BLL1576 PROTEIN"/>
    <property type="match status" value="1"/>
</dbReference>
<dbReference type="InterPro" id="IPR052344">
    <property type="entry name" value="Transposase-related"/>
</dbReference>
<dbReference type="PANTHER" id="PTHR33678:SF2">
    <property type="match status" value="1"/>
</dbReference>
<feature type="domain" description="Transposase IS66 central" evidence="1">
    <location>
        <begin position="3"/>
        <end position="204"/>
    </location>
</feature>
<evidence type="ECO:0000313" key="2">
    <source>
        <dbReference type="EMBL" id="SVA94584.1"/>
    </source>
</evidence>
<name>A0A381ZZP6_9ZZZZ</name>
<dbReference type="EMBL" id="UINC01023271">
    <property type="protein sequence ID" value="SVA94584.1"/>
    <property type="molecule type" value="Genomic_DNA"/>
</dbReference>
<sequence length="253" mass="30114">MHNEAVVHCDETRHQRGNENRWMWQVCTAELSCFPTHFSRGAWAAKKLLGDNPENIVVTDQYAGYHYIDADHRQLCWAHILRNMNALAESWGTNKIYGTVLVRLIRLLFRLQHRYESNKLSEKRYRDRMEKLRIAWREQLELASRRCVTPRYQNRCKLLLKHDEMCWVFLSHDGVPLTNNEAERSLRSYVLWRKGSYGVWSHRGELFRQRILTIVETCRKQKLNPLKWIRAILAATLNKTTYPLLNDFKAACQ</sequence>
<organism evidence="2">
    <name type="scientific">marine metagenome</name>
    <dbReference type="NCBI Taxonomy" id="408172"/>
    <lineage>
        <taxon>unclassified sequences</taxon>
        <taxon>metagenomes</taxon>
        <taxon>ecological metagenomes</taxon>
    </lineage>
</organism>
<dbReference type="InterPro" id="IPR004291">
    <property type="entry name" value="Transposase_IS66_central"/>
</dbReference>
<dbReference type="NCBIfam" id="NF033517">
    <property type="entry name" value="transpos_IS66"/>
    <property type="match status" value="1"/>
</dbReference>
<dbReference type="AlphaFoldDB" id="A0A381ZZP6"/>
<gene>
    <name evidence="2" type="ORF">METZ01_LOCUS147438</name>
</gene>
<accession>A0A381ZZP6</accession>